<accession>A0A382QBH5</accession>
<feature type="non-terminal residue" evidence="3">
    <location>
        <position position="219"/>
    </location>
</feature>
<keyword evidence="1" id="KW-0175">Coiled coil</keyword>
<organism evidence="3">
    <name type="scientific">marine metagenome</name>
    <dbReference type="NCBI Taxonomy" id="408172"/>
    <lineage>
        <taxon>unclassified sequences</taxon>
        <taxon>metagenomes</taxon>
        <taxon>ecological metagenomes</taxon>
    </lineage>
</organism>
<dbReference type="EMBL" id="UINC01112944">
    <property type="protein sequence ID" value="SVC82235.1"/>
    <property type="molecule type" value="Genomic_DNA"/>
</dbReference>
<gene>
    <name evidence="3" type="ORF">METZ01_LOCUS335089</name>
</gene>
<feature type="coiled-coil region" evidence="1">
    <location>
        <begin position="172"/>
        <end position="203"/>
    </location>
</feature>
<dbReference type="Pfam" id="PF01590">
    <property type="entry name" value="GAF"/>
    <property type="match status" value="1"/>
</dbReference>
<dbReference type="AlphaFoldDB" id="A0A382QBH5"/>
<evidence type="ECO:0000313" key="3">
    <source>
        <dbReference type="EMBL" id="SVC82235.1"/>
    </source>
</evidence>
<feature type="domain" description="GAF" evidence="2">
    <location>
        <begin position="6"/>
        <end position="180"/>
    </location>
</feature>
<proteinExistence type="predicted"/>
<sequence>MSTAKNLDSLLKEILVEAKSMANADGGTVYLQTDENSLRFSIMLNDSLQIARDATTGEPIALPDVQLIKEDGRPNLSNVVSSAAHRSSTIVVDDTRTSDEFDFSDTRAFEGKLGYVSKSLLTTPFLTMSGECIGVLQLFDFQDESGEVVPFSDSITPLIEALASQASVAIINRTLLDEHEELKKQLEREVDARTEELRQALTKLSEAHVILKELNTIDA</sequence>
<reference evidence="3" key="1">
    <citation type="submission" date="2018-05" db="EMBL/GenBank/DDBJ databases">
        <authorList>
            <person name="Lanie J.A."/>
            <person name="Ng W.-L."/>
            <person name="Kazmierczak K.M."/>
            <person name="Andrzejewski T.M."/>
            <person name="Davidsen T.M."/>
            <person name="Wayne K.J."/>
            <person name="Tettelin H."/>
            <person name="Glass J.I."/>
            <person name="Rusch D."/>
            <person name="Podicherti R."/>
            <person name="Tsui H.-C.T."/>
            <person name="Winkler M.E."/>
        </authorList>
    </citation>
    <scope>NUCLEOTIDE SEQUENCE</scope>
</reference>
<evidence type="ECO:0000256" key="1">
    <source>
        <dbReference type="SAM" id="Coils"/>
    </source>
</evidence>
<dbReference type="SMART" id="SM00065">
    <property type="entry name" value="GAF"/>
    <property type="match status" value="1"/>
</dbReference>
<dbReference type="Gene3D" id="3.30.450.40">
    <property type="match status" value="1"/>
</dbReference>
<name>A0A382QBH5_9ZZZZ</name>
<dbReference type="InterPro" id="IPR003018">
    <property type="entry name" value="GAF"/>
</dbReference>
<protein>
    <recommendedName>
        <fullName evidence="2">GAF domain-containing protein</fullName>
    </recommendedName>
</protein>
<dbReference type="InterPro" id="IPR029016">
    <property type="entry name" value="GAF-like_dom_sf"/>
</dbReference>
<evidence type="ECO:0000259" key="2">
    <source>
        <dbReference type="SMART" id="SM00065"/>
    </source>
</evidence>
<dbReference type="SUPFAM" id="SSF55781">
    <property type="entry name" value="GAF domain-like"/>
    <property type="match status" value="1"/>
</dbReference>